<evidence type="ECO:0000313" key="1">
    <source>
        <dbReference type="EMBL" id="GHP09712.1"/>
    </source>
</evidence>
<organism evidence="1 2">
    <name type="scientific">Pycnococcus provasolii</name>
    <dbReference type="NCBI Taxonomy" id="41880"/>
    <lineage>
        <taxon>Eukaryota</taxon>
        <taxon>Viridiplantae</taxon>
        <taxon>Chlorophyta</taxon>
        <taxon>Pseudoscourfieldiophyceae</taxon>
        <taxon>Pseudoscourfieldiales</taxon>
        <taxon>Pycnococcaceae</taxon>
        <taxon>Pycnococcus</taxon>
    </lineage>
</organism>
<sequence>MMRRIQQHPSSRRASSSSRMLLRNALPIAALLLLVSVLVAIRHTASLMMSTMTRRDLLALSSSSADDDDVVMPSSETGVVEDVDDHAASNNNLRIAVCITGQIARLEVGSKVQNLFQSLDQQTDVLDLFVSLEENTAGTAHYNNKPKYDSVCGVADNHAVYNAFFPWLRKMRNFTENDDDASFLINPNLPRYQKKLKSFTQAQINARTTNNIRQFRHARWCAQAMEERESRHGFHYDGFVRIRDTSIVLKPFRFPTQLLQPSKRVSNTTTLGSRIEPTVALRKCMSWGGYNDKTVVGNRLALDAALRGSLEGYYLSPKVQERRKLWNPEQLLKTVFDEAGVRAILDNDLLPFVDSRCSRDGGTPCLSQSWKDCHVSSPWNWEIRVCDDDEMEGATGKCPWDCPKKKQKPEQQHHDDEKLIKDQEMRAAFLKSPVVAAAYLVTAADARRLGVTAADIFAQRGWLSALTPQMASTIGLTWRALRDMGMTRDQVLASGIPVRKWDTILGGDNELREYASVVFVGANVLIRRPLLPLFEAADGTFALSRQRNVSHVHDSMKRALERRGEQWDSDMGWFNFDRQPVGPTPQLLQSEEYIPASDAPFRASLIK</sequence>
<dbReference type="AlphaFoldDB" id="A0A830HRL5"/>
<dbReference type="Proteomes" id="UP000660262">
    <property type="component" value="Unassembled WGS sequence"/>
</dbReference>
<protein>
    <submittedName>
        <fullName evidence="1">Uncharacterized protein</fullName>
    </submittedName>
</protein>
<evidence type="ECO:0000313" key="2">
    <source>
        <dbReference type="Proteomes" id="UP000660262"/>
    </source>
</evidence>
<proteinExistence type="predicted"/>
<comment type="caution">
    <text evidence="1">The sequence shown here is derived from an EMBL/GenBank/DDBJ whole genome shotgun (WGS) entry which is preliminary data.</text>
</comment>
<keyword evidence="2" id="KW-1185">Reference proteome</keyword>
<dbReference type="EMBL" id="BNJQ01000026">
    <property type="protein sequence ID" value="GHP09712.1"/>
    <property type="molecule type" value="Genomic_DNA"/>
</dbReference>
<reference evidence="1" key="1">
    <citation type="submission" date="2020-10" db="EMBL/GenBank/DDBJ databases">
        <title>Unveiling of a novel bifunctional photoreceptor, Dualchrome1, isolated from a cosmopolitan green alga.</title>
        <authorList>
            <person name="Suzuki S."/>
            <person name="Kawachi M."/>
        </authorList>
    </citation>
    <scope>NUCLEOTIDE SEQUENCE</scope>
    <source>
        <strain evidence="1">NIES 2893</strain>
    </source>
</reference>
<accession>A0A830HRL5</accession>
<gene>
    <name evidence="1" type="ORF">PPROV_000844700</name>
</gene>
<name>A0A830HRL5_9CHLO</name>
<dbReference type="OrthoDB" id="408694at2759"/>